<feature type="compositionally biased region" description="Basic and acidic residues" evidence="7">
    <location>
        <begin position="935"/>
        <end position="950"/>
    </location>
</feature>
<feature type="compositionally biased region" description="Basic and acidic residues" evidence="7">
    <location>
        <begin position="1017"/>
        <end position="1028"/>
    </location>
</feature>
<evidence type="ECO:0000256" key="4">
    <source>
        <dbReference type="ARBA" id="ARBA00022814"/>
    </source>
</evidence>
<evidence type="ECO:0000313" key="10">
    <source>
        <dbReference type="EMBL" id="TFJ85310.1"/>
    </source>
</evidence>
<feature type="region of interest" description="Disordered" evidence="7">
    <location>
        <begin position="483"/>
        <end position="762"/>
    </location>
</feature>
<name>A0A4D9D1K9_9STRA</name>
<dbReference type="InterPro" id="IPR043425">
    <property type="entry name" value="NusG-like"/>
</dbReference>
<accession>A0A4D9D1K9</accession>
<evidence type="ECO:0000313" key="11">
    <source>
        <dbReference type="Proteomes" id="UP000355283"/>
    </source>
</evidence>
<evidence type="ECO:0000256" key="3">
    <source>
        <dbReference type="ARBA" id="ARBA00022640"/>
    </source>
</evidence>
<feature type="chain" id="PRO_5020023342" description="SAP domain-containing protein" evidence="8">
    <location>
        <begin position="19"/>
        <end position="1191"/>
    </location>
</feature>
<dbReference type="OrthoDB" id="5837849at2759"/>
<dbReference type="SMART" id="SM00513">
    <property type="entry name" value="SAP"/>
    <property type="match status" value="1"/>
</dbReference>
<dbReference type="Gene3D" id="3.30.70.940">
    <property type="entry name" value="NusG, N-terminal domain"/>
    <property type="match status" value="1"/>
</dbReference>
<feature type="compositionally biased region" description="Basic and acidic residues" evidence="7">
    <location>
        <begin position="607"/>
        <end position="619"/>
    </location>
</feature>
<feature type="compositionally biased region" description="Basic and acidic residues" evidence="7">
    <location>
        <begin position="564"/>
        <end position="581"/>
    </location>
</feature>
<evidence type="ECO:0000259" key="9">
    <source>
        <dbReference type="PROSITE" id="PS50800"/>
    </source>
</evidence>
<dbReference type="Pfam" id="PF02037">
    <property type="entry name" value="SAP"/>
    <property type="match status" value="1"/>
</dbReference>
<dbReference type="PANTHER" id="PTHR30265">
    <property type="entry name" value="RHO-INTERACTING TRANSCRIPTION TERMINATION FACTOR NUSG"/>
    <property type="match status" value="1"/>
</dbReference>
<dbReference type="Gene3D" id="1.10.720.30">
    <property type="entry name" value="SAP domain"/>
    <property type="match status" value="1"/>
</dbReference>
<dbReference type="EMBL" id="SDOX01000016">
    <property type="protein sequence ID" value="TFJ85310.1"/>
    <property type="molecule type" value="Genomic_DNA"/>
</dbReference>
<comment type="caution">
    <text evidence="10">The sequence shown here is derived from an EMBL/GenBank/DDBJ whole genome shotgun (WGS) entry which is preliminary data.</text>
</comment>
<keyword evidence="4" id="KW-0889">Transcription antitermination</keyword>
<feature type="signal peptide" evidence="8">
    <location>
        <begin position="1"/>
        <end position="18"/>
    </location>
</feature>
<dbReference type="AlphaFoldDB" id="A0A4D9D1K9"/>
<feature type="domain" description="SAP" evidence="9">
    <location>
        <begin position="1156"/>
        <end position="1190"/>
    </location>
</feature>
<evidence type="ECO:0000256" key="1">
    <source>
        <dbReference type="ARBA" id="ARBA00004229"/>
    </source>
</evidence>
<feature type="region of interest" description="Disordered" evidence="7">
    <location>
        <begin position="56"/>
        <end position="104"/>
    </location>
</feature>
<feature type="region of interest" description="Disordered" evidence="7">
    <location>
        <begin position="859"/>
        <end position="951"/>
    </location>
</feature>
<feature type="region of interest" description="Disordered" evidence="7">
    <location>
        <begin position="776"/>
        <end position="802"/>
    </location>
</feature>
<feature type="compositionally biased region" description="Basic and acidic residues" evidence="7">
    <location>
        <begin position="496"/>
        <end position="530"/>
    </location>
</feature>
<feature type="region of interest" description="Disordered" evidence="7">
    <location>
        <begin position="977"/>
        <end position="1028"/>
    </location>
</feature>
<dbReference type="InterPro" id="IPR003034">
    <property type="entry name" value="SAP_dom"/>
</dbReference>
<dbReference type="GO" id="GO:0009507">
    <property type="term" value="C:chloroplast"/>
    <property type="evidence" value="ECO:0007669"/>
    <property type="project" value="UniProtKB-SubCell"/>
</dbReference>
<dbReference type="GO" id="GO:0006354">
    <property type="term" value="P:DNA-templated transcription elongation"/>
    <property type="evidence" value="ECO:0007669"/>
    <property type="project" value="InterPro"/>
</dbReference>
<evidence type="ECO:0000256" key="5">
    <source>
        <dbReference type="ARBA" id="ARBA00023015"/>
    </source>
</evidence>
<dbReference type="Pfam" id="PF02357">
    <property type="entry name" value="NusG"/>
    <property type="match status" value="1"/>
</dbReference>
<dbReference type="SUPFAM" id="SSF50104">
    <property type="entry name" value="Translation proteins SH3-like domain"/>
    <property type="match status" value="1"/>
</dbReference>
<dbReference type="InterPro" id="IPR036735">
    <property type="entry name" value="NGN_dom_sf"/>
</dbReference>
<dbReference type="InterPro" id="IPR008991">
    <property type="entry name" value="Translation_prot_SH3-like_sf"/>
</dbReference>
<evidence type="ECO:0000256" key="2">
    <source>
        <dbReference type="ARBA" id="ARBA00022528"/>
    </source>
</evidence>
<dbReference type="Proteomes" id="UP000355283">
    <property type="component" value="Unassembled WGS sequence"/>
</dbReference>
<feature type="compositionally biased region" description="Polar residues" evidence="7">
    <location>
        <begin position="671"/>
        <end position="683"/>
    </location>
</feature>
<feature type="region of interest" description="Disordered" evidence="7">
    <location>
        <begin position="825"/>
        <end position="846"/>
    </location>
</feature>
<feature type="compositionally biased region" description="Acidic residues" evidence="7">
    <location>
        <begin position="915"/>
        <end position="934"/>
    </location>
</feature>
<evidence type="ECO:0000256" key="6">
    <source>
        <dbReference type="ARBA" id="ARBA00023163"/>
    </source>
</evidence>
<dbReference type="GO" id="GO:0031564">
    <property type="term" value="P:transcription antitermination"/>
    <property type="evidence" value="ECO:0007669"/>
    <property type="project" value="UniProtKB-KW"/>
</dbReference>
<keyword evidence="11" id="KW-1185">Reference proteome</keyword>
<dbReference type="InterPro" id="IPR036361">
    <property type="entry name" value="SAP_dom_sf"/>
</dbReference>
<sequence length="1191" mass="129789">MWLIIGLVVAGKVCCSTAFSTAFQLPGASDPRKRVLPAGSCPRLVSLPSLHASPLTSTSGSDIFEQDGSIPSFPPSRAATSAVDRYNVGPVDPGDDRETRPHADSISEAEIEEVARKWERRKQSRRERITKKKGAREAMLDEAEDVIPDREVPLWYALKVKTGMEIQIRDTLGQLATLPRYRGQILETLVPMAKSVKSLGKSLRLVEQPLHRGYVFIHMAMSRDLHDAVLAPNGVGCFIGRRVAGKGIIPNPLRAKEADRLKERALYEAGRTIDLEAIPFRPKDRVDILVGEFAYARGRVTSVKETEVNVAVKRNKVEVRVTLPQSGVRKLTQEELDQEAREAGEEGRRAFDRARGGGVDGWEAIARSNSDAVAFSGERKGGEVVREKKKKAPDRKGPSLYRVLSDYVNLENFDPNKPPQVEEMVNGMLELTGQKEDVDGYYREKFENAKKAWEAWKNYLEEKDARRKAGRERALRRKAMGYDEHNDNWKGPSWVEGREGGREGGGKGWDRQGTGVEEKWVPRAERGGRGDEEEMEGEDKELENQFLDRLMFDLDKTPGAGRRGGREGGREGGKERGRGVGRESTLGDDELDALIQSSPVSTPPEVAQRRGGVEREVRGNGRGRGGGAGGGAGGGTLSEEEQKELDVWLGMISSGRGTSASSTPSTLSLSNGPASLPSSSFTPSPGMGGQPRANPPSGAKGKDFSLDPEEEKELNEWLSRFDADYKEGADGLRVEKTKTGREEGTEGGREGGRGKAEGEDAVDRELAELLTKLEAAEISASAGGGEREGKIKGGSGTAPRVPSLGVEGVEAAVEVDSFLSELYQPLKGGKSGKEGSQIEASSGLDSVSLLKMALEDVGGRGGEAAIPPISSRTQNARMNAGRRGGGEEEEDERENDETLPASVKRRLFVSRTVEGEDERENEDEDEGGDDEEEWGVGRRSSDRGQTRENDLLLGAYSEDPEEAPGQFLEEGLEESVHLGRPRGGGMGGMRQGYMYDDPLDGGGESMSLDARQGGKVGNRDGRKGDKGDWMRALAEEDVNGGNEDIFDSFEDVGGLEGLGKLDTLFAGEASKKGEMEGKIRKSQVKRNEDEWGSLLDEVDLGELDEFEEIEKLVNTGRKGQEDIFAEGKLEKRNTKIVAPTVDRRRRESMRLSPSIIEGMKVVDLRAELKAMGLTVSGSKADLQARLVRATQ</sequence>
<feature type="compositionally biased region" description="Gly residues" evidence="7">
    <location>
        <begin position="981"/>
        <end position="990"/>
    </location>
</feature>
<dbReference type="PROSITE" id="PS50800">
    <property type="entry name" value="SAP"/>
    <property type="match status" value="1"/>
</dbReference>
<protein>
    <recommendedName>
        <fullName evidence="9">SAP domain-containing protein</fullName>
    </recommendedName>
</protein>
<feature type="compositionally biased region" description="Gly residues" evidence="7">
    <location>
        <begin position="620"/>
        <end position="636"/>
    </location>
</feature>
<feature type="compositionally biased region" description="Basic and acidic residues" evidence="7">
    <location>
        <begin position="719"/>
        <end position="762"/>
    </location>
</feature>
<evidence type="ECO:0000256" key="7">
    <source>
        <dbReference type="SAM" id="MobiDB-lite"/>
    </source>
</evidence>
<keyword evidence="6" id="KW-0804">Transcription</keyword>
<dbReference type="SMART" id="SM00738">
    <property type="entry name" value="NGN"/>
    <property type="match status" value="1"/>
</dbReference>
<dbReference type="SUPFAM" id="SSF82679">
    <property type="entry name" value="N-utilization substance G protein NusG, N-terminal domain"/>
    <property type="match status" value="1"/>
</dbReference>
<dbReference type="PANTHER" id="PTHR30265:SF4">
    <property type="entry name" value="KOW MOTIF FAMILY PROTEIN, EXPRESSED"/>
    <property type="match status" value="1"/>
</dbReference>
<comment type="subcellular location">
    <subcellularLocation>
        <location evidence="1">Plastid</location>
        <location evidence="1">Chloroplast</location>
    </subcellularLocation>
</comment>
<evidence type="ECO:0000256" key="8">
    <source>
        <dbReference type="SAM" id="SignalP"/>
    </source>
</evidence>
<keyword evidence="5" id="KW-0805">Transcription regulation</keyword>
<keyword evidence="2" id="KW-0150">Chloroplast</keyword>
<reference evidence="10 11" key="1">
    <citation type="submission" date="2019-01" db="EMBL/GenBank/DDBJ databases">
        <title>Nuclear Genome Assembly of the Microalgal Biofuel strain Nannochloropsis salina CCMP1776.</title>
        <authorList>
            <person name="Hovde B."/>
        </authorList>
    </citation>
    <scope>NUCLEOTIDE SEQUENCE [LARGE SCALE GENOMIC DNA]</scope>
    <source>
        <strain evidence="10 11">CCMP1776</strain>
    </source>
</reference>
<dbReference type="SUPFAM" id="SSF68906">
    <property type="entry name" value="SAP domain"/>
    <property type="match status" value="1"/>
</dbReference>
<dbReference type="InterPro" id="IPR006645">
    <property type="entry name" value="NGN-like_dom"/>
</dbReference>
<gene>
    <name evidence="10" type="ORF">NSK_003733</name>
</gene>
<organism evidence="10 11">
    <name type="scientific">Nannochloropsis salina CCMP1776</name>
    <dbReference type="NCBI Taxonomy" id="1027361"/>
    <lineage>
        <taxon>Eukaryota</taxon>
        <taxon>Sar</taxon>
        <taxon>Stramenopiles</taxon>
        <taxon>Ochrophyta</taxon>
        <taxon>Eustigmatophyceae</taxon>
        <taxon>Eustigmatales</taxon>
        <taxon>Monodopsidaceae</taxon>
        <taxon>Microchloropsis</taxon>
        <taxon>Microchloropsis salina</taxon>
    </lineage>
</organism>
<feature type="compositionally biased region" description="Acidic residues" evidence="7">
    <location>
        <begin position="887"/>
        <end position="897"/>
    </location>
</feature>
<proteinExistence type="predicted"/>
<keyword evidence="8" id="KW-0732">Signal</keyword>
<feature type="compositionally biased region" description="Basic and acidic residues" evidence="7">
    <location>
        <begin position="94"/>
        <end position="104"/>
    </location>
</feature>
<feature type="compositionally biased region" description="Low complexity" evidence="7">
    <location>
        <begin position="658"/>
        <end position="670"/>
    </location>
</feature>
<keyword evidence="3" id="KW-0934">Plastid</keyword>
<feature type="compositionally biased region" description="Acidic residues" evidence="7">
    <location>
        <begin position="531"/>
        <end position="541"/>
    </location>
</feature>